<dbReference type="STRING" id="334426.A0A0R3PTA1"/>
<reference evidence="3" key="1">
    <citation type="submission" date="2017-02" db="UniProtKB">
        <authorList>
            <consortium name="WormBaseParasite"/>
        </authorList>
    </citation>
    <scope>IDENTIFICATION</scope>
</reference>
<evidence type="ECO:0000313" key="1">
    <source>
        <dbReference type="EMBL" id="VDM60565.1"/>
    </source>
</evidence>
<gene>
    <name evidence="1" type="ORF">ACOC_LOCUS8980</name>
</gene>
<evidence type="ECO:0000313" key="2">
    <source>
        <dbReference type="Proteomes" id="UP000267027"/>
    </source>
</evidence>
<dbReference type="Proteomes" id="UP000267027">
    <property type="component" value="Unassembled WGS sequence"/>
</dbReference>
<organism evidence="3">
    <name type="scientific">Angiostrongylus costaricensis</name>
    <name type="common">Nematode worm</name>
    <dbReference type="NCBI Taxonomy" id="334426"/>
    <lineage>
        <taxon>Eukaryota</taxon>
        <taxon>Metazoa</taxon>
        <taxon>Ecdysozoa</taxon>
        <taxon>Nematoda</taxon>
        <taxon>Chromadorea</taxon>
        <taxon>Rhabditida</taxon>
        <taxon>Rhabditina</taxon>
        <taxon>Rhabditomorpha</taxon>
        <taxon>Strongyloidea</taxon>
        <taxon>Metastrongylidae</taxon>
        <taxon>Angiostrongylus</taxon>
    </lineage>
</organism>
<reference evidence="1 2" key="2">
    <citation type="submission" date="2018-11" db="EMBL/GenBank/DDBJ databases">
        <authorList>
            <consortium name="Pathogen Informatics"/>
        </authorList>
    </citation>
    <scope>NUCLEOTIDE SEQUENCE [LARGE SCALE GENOMIC DNA]</scope>
    <source>
        <strain evidence="1 2">Costa Rica</strain>
    </source>
</reference>
<protein>
    <submittedName>
        <fullName evidence="3">Transposase</fullName>
    </submittedName>
</protein>
<dbReference type="AlphaFoldDB" id="A0A0R3PTA1"/>
<keyword evidence="2" id="KW-1185">Reference proteome</keyword>
<dbReference type="OrthoDB" id="10523231at2759"/>
<accession>A0A0R3PTA1</accession>
<proteinExistence type="predicted"/>
<dbReference type="EMBL" id="UYYA01004231">
    <property type="protein sequence ID" value="VDM60565.1"/>
    <property type="molecule type" value="Genomic_DNA"/>
</dbReference>
<dbReference type="WBParaSite" id="ACOC_0000897901-mRNA-1">
    <property type="protein sequence ID" value="ACOC_0000897901-mRNA-1"/>
    <property type="gene ID" value="ACOC_0000897901"/>
</dbReference>
<name>A0A0R3PTA1_ANGCS</name>
<sequence>MLVTQVHRYLQQSLRRIHFSIPSHWQTFENERHYEPGEDYLKRTWHGLTYDFRRWRRRYEEVCQLHRAFVTIDFDAFEI</sequence>
<evidence type="ECO:0000313" key="3">
    <source>
        <dbReference type="WBParaSite" id="ACOC_0000897901-mRNA-1"/>
    </source>
</evidence>